<proteinExistence type="predicted"/>
<comment type="caution">
    <text evidence="1">The sequence shown here is derived from an EMBL/GenBank/DDBJ whole genome shotgun (WGS) entry which is preliminary data.</text>
</comment>
<protein>
    <submittedName>
        <fullName evidence="1">Uncharacterized protein</fullName>
    </submittedName>
</protein>
<dbReference type="RefSeq" id="WP_057891717.1">
    <property type="nucleotide sequence ID" value="NZ_AZFV01000009.1"/>
</dbReference>
<dbReference type="Proteomes" id="UP000051302">
    <property type="component" value="Unassembled WGS sequence"/>
</dbReference>
<gene>
    <name evidence="1" type="ORF">FD31_GL002643</name>
</gene>
<organism evidence="1 2">
    <name type="scientific">Companilactobacillus nantensis DSM 16982</name>
    <dbReference type="NCBI Taxonomy" id="1423774"/>
    <lineage>
        <taxon>Bacteria</taxon>
        <taxon>Bacillati</taxon>
        <taxon>Bacillota</taxon>
        <taxon>Bacilli</taxon>
        <taxon>Lactobacillales</taxon>
        <taxon>Lactobacillaceae</taxon>
        <taxon>Companilactobacillus</taxon>
    </lineage>
</organism>
<dbReference type="AlphaFoldDB" id="A0A0R1WIP0"/>
<dbReference type="EMBL" id="AZFV01000009">
    <property type="protein sequence ID" value="KRM17453.1"/>
    <property type="molecule type" value="Genomic_DNA"/>
</dbReference>
<evidence type="ECO:0000313" key="1">
    <source>
        <dbReference type="EMBL" id="KRM17453.1"/>
    </source>
</evidence>
<reference evidence="1 2" key="1">
    <citation type="journal article" date="2015" name="Genome Announc.">
        <title>Expanding the biotechnology potential of lactobacilli through comparative genomics of 213 strains and associated genera.</title>
        <authorList>
            <person name="Sun Z."/>
            <person name="Harris H.M."/>
            <person name="McCann A."/>
            <person name="Guo C."/>
            <person name="Argimon S."/>
            <person name="Zhang W."/>
            <person name="Yang X."/>
            <person name="Jeffery I.B."/>
            <person name="Cooney J.C."/>
            <person name="Kagawa T.F."/>
            <person name="Liu W."/>
            <person name="Song Y."/>
            <person name="Salvetti E."/>
            <person name="Wrobel A."/>
            <person name="Rasinkangas P."/>
            <person name="Parkhill J."/>
            <person name="Rea M.C."/>
            <person name="O'Sullivan O."/>
            <person name="Ritari J."/>
            <person name="Douillard F.P."/>
            <person name="Paul Ross R."/>
            <person name="Yang R."/>
            <person name="Briner A.E."/>
            <person name="Felis G.E."/>
            <person name="de Vos W.M."/>
            <person name="Barrangou R."/>
            <person name="Klaenhammer T.R."/>
            <person name="Caufield P.W."/>
            <person name="Cui Y."/>
            <person name="Zhang H."/>
            <person name="O'Toole P.W."/>
        </authorList>
    </citation>
    <scope>NUCLEOTIDE SEQUENCE [LARGE SCALE GENOMIC DNA]</scope>
    <source>
        <strain evidence="1 2">DSM 16982</strain>
    </source>
</reference>
<keyword evidence="2" id="KW-1185">Reference proteome</keyword>
<accession>A0A0R1WIP0</accession>
<dbReference type="PATRIC" id="fig|1423774.3.peg.2750"/>
<sequence length="97" mass="11242">MGMFTNNQKNSAENIYVKEVRPLLKKDGFTHVVMINSFSKWINQIFGAEDKYTTQIDGILLNMQKDGFEILDVKFDSLQNQGLMKDMEGFHTLVTYK</sequence>
<evidence type="ECO:0000313" key="2">
    <source>
        <dbReference type="Proteomes" id="UP000051302"/>
    </source>
</evidence>
<name>A0A0R1WIP0_9LACO</name>